<dbReference type="Proteomes" id="UP001189429">
    <property type="component" value="Unassembled WGS sequence"/>
</dbReference>
<dbReference type="EMBL" id="CAUYUJ010002901">
    <property type="protein sequence ID" value="CAK0802900.1"/>
    <property type="molecule type" value="Genomic_DNA"/>
</dbReference>
<feature type="non-terminal residue" evidence="2">
    <location>
        <position position="1"/>
    </location>
</feature>
<organism evidence="2 3">
    <name type="scientific">Prorocentrum cordatum</name>
    <dbReference type="NCBI Taxonomy" id="2364126"/>
    <lineage>
        <taxon>Eukaryota</taxon>
        <taxon>Sar</taxon>
        <taxon>Alveolata</taxon>
        <taxon>Dinophyceae</taxon>
        <taxon>Prorocentrales</taxon>
        <taxon>Prorocentraceae</taxon>
        <taxon>Prorocentrum</taxon>
    </lineage>
</organism>
<evidence type="ECO:0000256" key="1">
    <source>
        <dbReference type="SAM" id="MobiDB-lite"/>
    </source>
</evidence>
<reference evidence="2" key="1">
    <citation type="submission" date="2023-10" db="EMBL/GenBank/DDBJ databases">
        <authorList>
            <person name="Chen Y."/>
            <person name="Shah S."/>
            <person name="Dougan E. K."/>
            <person name="Thang M."/>
            <person name="Chan C."/>
        </authorList>
    </citation>
    <scope>NUCLEOTIDE SEQUENCE [LARGE SCALE GENOMIC DNA]</scope>
</reference>
<protein>
    <submittedName>
        <fullName evidence="2">Uncharacterized protein</fullName>
    </submittedName>
</protein>
<feature type="non-terminal residue" evidence="2">
    <location>
        <position position="139"/>
    </location>
</feature>
<evidence type="ECO:0000313" key="2">
    <source>
        <dbReference type="EMBL" id="CAK0802900.1"/>
    </source>
</evidence>
<gene>
    <name evidence="2" type="ORF">PCOR1329_LOCUS10256</name>
</gene>
<evidence type="ECO:0000313" key="3">
    <source>
        <dbReference type="Proteomes" id="UP001189429"/>
    </source>
</evidence>
<feature type="region of interest" description="Disordered" evidence="1">
    <location>
        <begin position="1"/>
        <end position="24"/>
    </location>
</feature>
<proteinExistence type="predicted"/>
<name>A0ABN9QAL4_9DINO</name>
<sequence length="139" mass="14709">PLARGAPLLQSEEGELGEPAAGSARPGAALRLRVARARLAVERPMAPSRGRARAPRGWSLLGGLLALRLWPPPRATAQDIYSPEDPALCAFVRLQGGAAAAAEEATAEALRATWAADARFLRAAAGEEHFWQHLGTDDE</sequence>
<comment type="caution">
    <text evidence="2">The sequence shown here is derived from an EMBL/GenBank/DDBJ whole genome shotgun (WGS) entry which is preliminary data.</text>
</comment>
<keyword evidence="3" id="KW-1185">Reference proteome</keyword>
<accession>A0ABN9QAL4</accession>